<keyword evidence="1" id="KW-0472">Membrane</keyword>
<name>A0A6N7QY89_9BACI</name>
<keyword evidence="1" id="KW-0812">Transmembrane</keyword>
<reference evidence="2 3" key="1">
    <citation type="submission" date="2019-10" db="EMBL/GenBank/DDBJ databases">
        <title>Gracilibacillus salitolerans sp. nov., a moderate halophile isolated from a saline soil in northwest China.</title>
        <authorList>
            <person name="Gan L."/>
        </authorList>
    </citation>
    <scope>NUCLEOTIDE SEQUENCE [LARGE SCALE GENOMIC DNA]</scope>
    <source>
        <strain evidence="2 3">TP2-8</strain>
    </source>
</reference>
<proteinExistence type="predicted"/>
<evidence type="ECO:0000313" key="3">
    <source>
        <dbReference type="Proteomes" id="UP000435187"/>
    </source>
</evidence>
<feature type="transmembrane region" description="Helical" evidence="1">
    <location>
        <begin position="12"/>
        <end position="31"/>
    </location>
</feature>
<feature type="transmembrane region" description="Helical" evidence="1">
    <location>
        <begin position="37"/>
        <end position="59"/>
    </location>
</feature>
<dbReference type="Proteomes" id="UP000435187">
    <property type="component" value="Unassembled WGS sequence"/>
</dbReference>
<evidence type="ECO:0000256" key="1">
    <source>
        <dbReference type="SAM" id="Phobius"/>
    </source>
</evidence>
<sequence>MEMNKKINSYQTLFMIFFVIVVLAIFEFAVPDFQFKSVVFVLLCGLSAWLGAMLSIVLLKEKVK</sequence>
<gene>
    <name evidence="2" type="ORF">GH885_05755</name>
</gene>
<evidence type="ECO:0000313" key="2">
    <source>
        <dbReference type="EMBL" id="MRI65851.1"/>
    </source>
</evidence>
<dbReference type="AlphaFoldDB" id="A0A6N7QY89"/>
<keyword evidence="1" id="KW-1133">Transmembrane helix</keyword>
<comment type="caution">
    <text evidence="2">The sequence shown here is derived from an EMBL/GenBank/DDBJ whole genome shotgun (WGS) entry which is preliminary data.</text>
</comment>
<organism evidence="2 3">
    <name type="scientific">Gracilibacillus thailandensis</name>
    <dbReference type="NCBI Taxonomy" id="563735"/>
    <lineage>
        <taxon>Bacteria</taxon>
        <taxon>Bacillati</taxon>
        <taxon>Bacillota</taxon>
        <taxon>Bacilli</taxon>
        <taxon>Bacillales</taxon>
        <taxon>Bacillaceae</taxon>
        <taxon>Gracilibacillus</taxon>
    </lineage>
</organism>
<keyword evidence="3" id="KW-1185">Reference proteome</keyword>
<dbReference type="EMBL" id="WJEE01000008">
    <property type="protein sequence ID" value="MRI65851.1"/>
    <property type="molecule type" value="Genomic_DNA"/>
</dbReference>
<accession>A0A6N7QY89</accession>
<protein>
    <submittedName>
        <fullName evidence="2">Uncharacterized protein</fullName>
    </submittedName>
</protein>